<sequence>MAENSKINNLKYYIHWLDNSISEEHIKYYKYSDFTNIQQIGKGAYGIVVRASWKNSSRFFAIKSFNNDEHHTLKEVVKELKLHRSVDDHENIIRLYGITKIGKREEMIYGTPVEYNKLYTECWKYEPNERPNMQEVVSALKAIISPKQNDTFIDNINKRKEPENYKSVSNLSDRTTDLNNDLINVKSLNIDGYESELKAKSEYNPSSASNKAGSSMDDTYYYRNQSLLKPGKENFTNNANEKENLEKYKSTSKLSKGTIDIVVNNDLISVLGSLNIYDEHKSEIKVEFENSSSSTSNQAIEPSTEDAMIFHPKS</sequence>
<evidence type="ECO:0000256" key="2">
    <source>
        <dbReference type="ARBA" id="ARBA00022679"/>
    </source>
</evidence>
<feature type="binding site" evidence="6">
    <location>
        <position position="63"/>
    </location>
    <ligand>
        <name>ATP</name>
        <dbReference type="ChEBI" id="CHEBI:30616"/>
    </ligand>
</feature>
<evidence type="ECO:0000256" key="3">
    <source>
        <dbReference type="ARBA" id="ARBA00022741"/>
    </source>
</evidence>
<dbReference type="OrthoDB" id="2320159at2759"/>
<evidence type="ECO:0000259" key="8">
    <source>
        <dbReference type="PROSITE" id="PS50011"/>
    </source>
</evidence>
<evidence type="ECO:0000313" key="9">
    <source>
        <dbReference type="EMBL" id="CAB5387363.1"/>
    </source>
</evidence>
<protein>
    <recommendedName>
        <fullName evidence="8">Protein kinase domain-containing protein</fullName>
    </recommendedName>
</protein>
<evidence type="ECO:0000256" key="6">
    <source>
        <dbReference type="PROSITE-ProRule" id="PRU10141"/>
    </source>
</evidence>
<dbReference type="GO" id="GO:0007254">
    <property type="term" value="P:JNK cascade"/>
    <property type="evidence" value="ECO:0007669"/>
    <property type="project" value="TreeGrafter"/>
</dbReference>
<proteinExistence type="predicted"/>
<organism evidence="9 10">
    <name type="scientific">Rhizophagus irregularis</name>
    <dbReference type="NCBI Taxonomy" id="588596"/>
    <lineage>
        <taxon>Eukaryota</taxon>
        <taxon>Fungi</taxon>
        <taxon>Fungi incertae sedis</taxon>
        <taxon>Mucoromycota</taxon>
        <taxon>Glomeromycotina</taxon>
        <taxon>Glomeromycetes</taxon>
        <taxon>Glomerales</taxon>
        <taxon>Glomeraceae</taxon>
        <taxon>Rhizophagus</taxon>
    </lineage>
</organism>
<reference evidence="9" key="1">
    <citation type="submission" date="2020-05" db="EMBL/GenBank/DDBJ databases">
        <authorList>
            <person name="Rincon C."/>
            <person name="Sanders R I."/>
            <person name="Robbins C."/>
            <person name="Chaturvedi A."/>
        </authorList>
    </citation>
    <scope>NUCLEOTIDE SEQUENCE</scope>
    <source>
        <strain evidence="9">CHB12</strain>
    </source>
</reference>
<dbReference type="Pfam" id="PF00069">
    <property type="entry name" value="Pkinase"/>
    <property type="match status" value="1"/>
</dbReference>
<evidence type="ECO:0000313" key="10">
    <source>
        <dbReference type="Proteomes" id="UP000684084"/>
    </source>
</evidence>
<keyword evidence="4" id="KW-0418">Kinase</keyword>
<accession>A0A916EFK0</accession>
<evidence type="ECO:0000256" key="1">
    <source>
        <dbReference type="ARBA" id="ARBA00022527"/>
    </source>
</evidence>
<dbReference type="AlphaFoldDB" id="A0A916EFK0"/>
<dbReference type="GO" id="GO:0005524">
    <property type="term" value="F:ATP binding"/>
    <property type="evidence" value="ECO:0007669"/>
    <property type="project" value="UniProtKB-UniRule"/>
</dbReference>
<dbReference type="InterPro" id="IPR000719">
    <property type="entry name" value="Prot_kinase_dom"/>
</dbReference>
<evidence type="ECO:0000256" key="7">
    <source>
        <dbReference type="SAM" id="MobiDB-lite"/>
    </source>
</evidence>
<keyword evidence="1" id="KW-0723">Serine/threonine-protein kinase</keyword>
<feature type="compositionally biased region" description="Polar residues" evidence="7">
    <location>
        <begin position="289"/>
        <end position="301"/>
    </location>
</feature>
<comment type="caution">
    <text evidence="9">The sequence shown here is derived from an EMBL/GenBank/DDBJ whole genome shotgun (WGS) entry which is preliminary data.</text>
</comment>
<evidence type="ECO:0000256" key="4">
    <source>
        <dbReference type="ARBA" id="ARBA00022777"/>
    </source>
</evidence>
<dbReference type="EMBL" id="CAGKOT010000058">
    <property type="protein sequence ID" value="CAB5387363.1"/>
    <property type="molecule type" value="Genomic_DNA"/>
</dbReference>
<feature type="region of interest" description="Disordered" evidence="7">
    <location>
        <begin position="289"/>
        <end position="314"/>
    </location>
</feature>
<dbReference type="PANTHER" id="PTHR46716">
    <property type="entry name" value="MITOGEN-ACTIVATED PROTEIN KINASE KINASE KINASE 7"/>
    <property type="match status" value="1"/>
</dbReference>
<keyword evidence="5 6" id="KW-0067">ATP-binding</keyword>
<dbReference type="PROSITE" id="PS50011">
    <property type="entry name" value="PROTEIN_KINASE_DOM"/>
    <property type="match status" value="1"/>
</dbReference>
<dbReference type="GO" id="GO:0006955">
    <property type="term" value="P:immune response"/>
    <property type="evidence" value="ECO:0007669"/>
    <property type="project" value="TreeGrafter"/>
</dbReference>
<dbReference type="GO" id="GO:0004709">
    <property type="term" value="F:MAP kinase kinase kinase activity"/>
    <property type="evidence" value="ECO:0007669"/>
    <property type="project" value="TreeGrafter"/>
</dbReference>
<feature type="domain" description="Protein kinase" evidence="8">
    <location>
        <begin position="34"/>
        <end position="314"/>
    </location>
</feature>
<keyword evidence="3 6" id="KW-0547">Nucleotide-binding</keyword>
<keyword evidence="2" id="KW-0808">Transferase</keyword>
<dbReference type="PANTHER" id="PTHR46716:SF1">
    <property type="entry name" value="MITOGEN-ACTIVATED PROTEIN KINASE KINASE KINASE 7"/>
    <property type="match status" value="1"/>
</dbReference>
<dbReference type="InterPro" id="IPR017441">
    <property type="entry name" value="Protein_kinase_ATP_BS"/>
</dbReference>
<gene>
    <name evidence="9" type="ORF">CHRIB12_LOCUS20106</name>
</gene>
<dbReference type="Proteomes" id="UP000684084">
    <property type="component" value="Unassembled WGS sequence"/>
</dbReference>
<name>A0A916EFK0_9GLOM</name>
<dbReference type="VEuPathDB" id="FungiDB:RhiirFUN_023661"/>
<dbReference type="PROSITE" id="PS00107">
    <property type="entry name" value="PROTEIN_KINASE_ATP"/>
    <property type="match status" value="1"/>
</dbReference>
<evidence type="ECO:0000256" key="5">
    <source>
        <dbReference type="ARBA" id="ARBA00022840"/>
    </source>
</evidence>